<dbReference type="RefSeq" id="WP_200777476.1">
    <property type="nucleotide sequence ID" value="NZ_FQXQ01000002.1"/>
</dbReference>
<keyword evidence="1" id="KW-0812">Transmembrane</keyword>
<dbReference type="STRING" id="1195760.SAMN05444281_1192"/>
<dbReference type="Proteomes" id="UP000184109">
    <property type="component" value="Unassembled WGS sequence"/>
</dbReference>
<name>A0A1M5UDV7_9FLAO</name>
<organism evidence="2 3">
    <name type="scientific">Wenyingzhuangia marina</name>
    <dbReference type="NCBI Taxonomy" id="1195760"/>
    <lineage>
        <taxon>Bacteria</taxon>
        <taxon>Pseudomonadati</taxon>
        <taxon>Bacteroidota</taxon>
        <taxon>Flavobacteriia</taxon>
        <taxon>Flavobacteriales</taxon>
        <taxon>Flavobacteriaceae</taxon>
        <taxon>Wenyingzhuangia</taxon>
    </lineage>
</organism>
<dbReference type="AlphaFoldDB" id="A0A1M5UDV7"/>
<dbReference type="EMBL" id="FQXQ01000002">
    <property type="protein sequence ID" value="SHH61137.1"/>
    <property type="molecule type" value="Genomic_DNA"/>
</dbReference>
<reference evidence="3" key="1">
    <citation type="submission" date="2016-11" db="EMBL/GenBank/DDBJ databases">
        <authorList>
            <person name="Varghese N."/>
            <person name="Submissions S."/>
        </authorList>
    </citation>
    <scope>NUCLEOTIDE SEQUENCE [LARGE SCALE GENOMIC DNA]</scope>
    <source>
        <strain evidence="3">DSM 100572</strain>
    </source>
</reference>
<accession>A0A1M5UDV7</accession>
<sequence>MVKRIKAANFGFIAMVFGTAEIAVVLSNIAILVGLIFLLSKIIKFKNQ</sequence>
<evidence type="ECO:0000313" key="3">
    <source>
        <dbReference type="Proteomes" id="UP000184109"/>
    </source>
</evidence>
<proteinExistence type="predicted"/>
<keyword evidence="1" id="KW-1133">Transmembrane helix</keyword>
<evidence type="ECO:0000313" key="2">
    <source>
        <dbReference type="EMBL" id="SHH61137.1"/>
    </source>
</evidence>
<keyword evidence="1" id="KW-0472">Membrane</keyword>
<feature type="transmembrane region" description="Helical" evidence="1">
    <location>
        <begin position="12"/>
        <end position="39"/>
    </location>
</feature>
<evidence type="ECO:0000256" key="1">
    <source>
        <dbReference type="SAM" id="Phobius"/>
    </source>
</evidence>
<protein>
    <submittedName>
        <fullName evidence="2">Uncharacterized protein</fullName>
    </submittedName>
</protein>
<gene>
    <name evidence="2" type="ORF">SAMN05444281_1192</name>
</gene>
<keyword evidence="3" id="KW-1185">Reference proteome</keyword>